<dbReference type="NCBIfam" id="TIGR00099">
    <property type="entry name" value="Cof-subfamily"/>
    <property type="match status" value="1"/>
</dbReference>
<name>A0A926EPQ3_9FIRM</name>
<evidence type="ECO:0000313" key="1">
    <source>
        <dbReference type="EMBL" id="MBC8586511.1"/>
    </source>
</evidence>
<dbReference type="CDD" id="cd07516">
    <property type="entry name" value="HAD_Pase"/>
    <property type="match status" value="1"/>
</dbReference>
<dbReference type="Gene3D" id="3.40.50.1000">
    <property type="entry name" value="HAD superfamily/HAD-like"/>
    <property type="match status" value="1"/>
</dbReference>
<dbReference type="InterPro" id="IPR023214">
    <property type="entry name" value="HAD_sf"/>
</dbReference>
<dbReference type="InterPro" id="IPR036412">
    <property type="entry name" value="HAD-like_sf"/>
</dbReference>
<dbReference type="SFLD" id="SFLDG01144">
    <property type="entry name" value="C2.B.4:_PGP_Like"/>
    <property type="match status" value="1"/>
</dbReference>
<protein>
    <submittedName>
        <fullName evidence="1">HAD family phosphatase</fullName>
    </submittedName>
</protein>
<dbReference type="PANTHER" id="PTHR10000:SF8">
    <property type="entry name" value="HAD SUPERFAMILY HYDROLASE-LIKE, TYPE 3"/>
    <property type="match status" value="1"/>
</dbReference>
<dbReference type="PANTHER" id="PTHR10000">
    <property type="entry name" value="PHOSPHOSERINE PHOSPHATASE"/>
    <property type="match status" value="1"/>
</dbReference>
<dbReference type="GO" id="GO:0016791">
    <property type="term" value="F:phosphatase activity"/>
    <property type="evidence" value="ECO:0007669"/>
    <property type="project" value="TreeGrafter"/>
</dbReference>
<keyword evidence="2" id="KW-1185">Reference proteome</keyword>
<proteinExistence type="predicted"/>
<dbReference type="EMBL" id="JACRTD010000013">
    <property type="protein sequence ID" value="MBC8586511.1"/>
    <property type="molecule type" value="Genomic_DNA"/>
</dbReference>
<gene>
    <name evidence="1" type="ORF">H8705_13060</name>
</gene>
<dbReference type="PROSITE" id="PS01228">
    <property type="entry name" value="COF_1"/>
    <property type="match status" value="1"/>
</dbReference>
<dbReference type="RefSeq" id="WP_262396228.1">
    <property type="nucleotide sequence ID" value="NZ_JACRTD010000013.1"/>
</dbReference>
<dbReference type="GO" id="GO:0005829">
    <property type="term" value="C:cytosol"/>
    <property type="evidence" value="ECO:0007669"/>
    <property type="project" value="TreeGrafter"/>
</dbReference>
<dbReference type="Pfam" id="PF08282">
    <property type="entry name" value="Hydrolase_3"/>
    <property type="match status" value="1"/>
</dbReference>
<dbReference type="AlphaFoldDB" id="A0A926EPQ3"/>
<sequence>MGYKVLALDIDGTLYNDKKEITPRVKKAIQAAQERGTIIVLSSGRPKPGMVKAVQELDLENTGGYVLTCNGGQVSHCKTGETVFEKAISSDCIKEIYNFAKLYGLPLMTHEGNCVVTEYDLDPYIRFEAAVNGIPVRKIDNFKEYIKFPVIKCIATGDGDLLGKLEPIAQAQLGDRLSIFRSESFFLEFMAGEVTKAYGLKKLLEHLGLSVSQLVACGDSFNDISMISYAGLGVAMANANGQVQAAADYVTLSNEEDGVAHVIEKFFLK</sequence>
<dbReference type="InterPro" id="IPR000150">
    <property type="entry name" value="Cof"/>
</dbReference>
<dbReference type="SFLD" id="SFLDS00003">
    <property type="entry name" value="Haloacid_Dehalogenase"/>
    <property type="match status" value="1"/>
</dbReference>
<evidence type="ECO:0000313" key="2">
    <source>
        <dbReference type="Proteomes" id="UP000623678"/>
    </source>
</evidence>
<dbReference type="GO" id="GO:0000287">
    <property type="term" value="F:magnesium ion binding"/>
    <property type="evidence" value="ECO:0007669"/>
    <property type="project" value="TreeGrafter"/>
</dbReference>
<reference evidence="1" key="1">
    <citation type="submission" date="2020-08" db="EMBL/GenBank/DDBJ databases">
        <title>Genome public.</title>
        <authorList>
            <person name="Liu C."/>
            <person name="Sun Q."/>
        </authorList>
    </citation>
    <scope>NUCLEOTIDE SEQUENCE</scope>
    <source>
        <strain evidence="1">NSJ-64</strain>
    </source>
</reference>
<dbReference type="SUPFAM" id="SSF56784">
    <property type="entry name" value="HAD-like"/>
    <property type="match status" value="1"/>
</dbReference>
<dbReference type="Proteomes" id="UP000623678">
    <property type="component" value="Unassembled WGS sequence"/>
</dbReference>
<organism evidence="1 2">
    <name type="scientific">Youxingia wuxianensis</name>
    <dbReference type="NCBI Taxonomy" id="2763678"/>
    <lineage>
        <taxon>Bacteria</taxon>
        <taxon>Bacillati</taxon>
        <taxon>Bacillota</taxon>
        <taxon>Clostridia</taxon>
        <taxon>Eubacteriales</taxon>
        <taxon>Oscillospiraceae</taxon>
        <taxon>Youxingia</taxon>
    </lineage>
</organism>
<comment type="caution">
    <text evidence="1">The sequence shown here is derived from an EMBL/GenBank/DDBJ whole genome shotgun (WGS) entry which is preliminary data.</text>
</comment>
<accession>A0A926EPQ3</accession>
<dbReference type="PROSITE" id="PS01229">
    <property type="entry name" value="COF_2"/>
    <property type="match status" value="1"/>
</dbReference>
<dbReference type="SFLD" id="SFLDG01140">
    <property type="entry name" value="C2.B:_Phosphomannomutase_and_P"/>
    <property type="match status" value="1"/>
</dbReference>
<dbReference type="Gene3D" id="3.30.1240.10">
    <property type="match status" value="1"/>
</dbReference>